<evidence type="ECO:0000256" key="2">
    <source>
        <dbReference type="ARBA" id="ARBA00022448"/>
    </source>
</evidence>
<protein>
    <recommendedName>
        <fullName evidence="8">Major facilitator superfamily (MFS) profile domain-containing protein</fullName>
    </recommendedName>
</protein>
<organism evidence="9">
    <name type="scientific">marine metagenome</name>
    <dbReference type="NCBI Taxonomy" id="408172"/>
    <lineage>
        <taxon>unclassified sequences</taxon>
        <taxon>metagenomes</taxon>
        <taxon>ecological metagenomes</taxon>
    </lineage>
</organism>
<reference evidence="9" key="1">
    <citation type="submission" date="2018-05" db="EMBL/GenBank/DDBJ databases">
        <authorList>
            <person name="Lanie J.A."/>
            <person name="Ng W.-L."/>
            <person name="Kazmierczak K.M."/>
            <person name="Andrzejewski T.M."/>
            <person name="Davidsen T.M."/>
            <person name="Wayne K.J."/>
            <person name="Tettelin H."/>
            <person name="Glass J.I."/>
            <person name="Rusch D."/>
            <person name="Podicherti R."/>
            <person name="Tsui H.-C.T."/>
            <person name="Winkler M.E."/>
        </authorList>
    </citation>
    <scope>NUCLEOTIDE SEQUENCE</scope>
</reference>
<feature type="domain" description="Major facilitator superfamily (MFS) profile" evidence="8">
    <location>
        <begin position="5"/>
        <end position="147"/>
    </location>
</feature>
<evidence type="ECO:0000256" key="6">
    <source>
        <dbReference type="ARBA" id="ARBA00023136"/>
    </source>
</evidence>
<dbReference type="PANTHER" id="PTHR23517">
    <property type="entry name" value="RESISTANCE PROTEIN MDTM, PUTATIVE-RELATED-RELATED"/>
    <property type="match status" value="1"/>
</dbReference>
<dbReference type="InterPro" id="IPR036259">
    <property type="entry name" value="MFS_trans_sf"/>
</dbReference>
<accession>A0A382WRX9</accession>
<evidence type="ECO:0000256" key="5">
    <source>
        <dbReference type="ARBA" id="ARBA00022989"/>
    </source>
</evidence>
<dbReference type="InterPro" id="IPR020846">
    <property type="entry name" value="MFS_dom"/>
</dbReference>
<proteinExistence type="predicted"/>
<keyword evidence="2" id="KW-0813">Transport</keyword>
<gene>
    <name evidence="9" type="ORF">METZ01_LOCUS414297</name>
</gene>
<dbReference type="GO" id="GO:0022857">
    <property type="term" value="F:transmembrane transporter activity"/>
    <property type="evidence" value="ECO:0007669"/>
    <property type="project" value="InterPro"/>
</dbReference>
<dbReference type="InterPro" id="IPR050171">
    <property type="entry name" value="MFS_Transporters"/>
</dbReference>
<feature type="non-terminal residue" evidence="9">
    <location>
        <position position="1"/>
    </location>
</feature>
<evidence type="ECO:0000256" key="4">
    <source>
        <dbReference type="ARBA" id="ARBA00022692"/>
    </source>
</evidence>
<dbReference type="SUPFAM" id="SSF103473">
    <property type="entry name" value="MFS general substrate transporter"/>
    <property type="match status" value="1"/>
</dbReference>
<feature type="transmembrane region" description="Helical" evidence="7">
    <location>
        <begin position="71"/>
        <end position="89"/>
    </location>
</feature>
<dbReference type="EMBL" id="UINC01161957">
    <property type="protein sequence ID" value="SVD61443.1"/>
    <property type="molecule type" value="Genomic_DNA"/>
</dbReference>
<dbReference type="InterPro" id="IPR011701">
    <property type="entry name" value="MFS"/>
</dbReference>
<sequence length="147" mass="15719">VLSRPFIVLYAAVFVATFGISLVSPLLPVYAENLGATGVWIGFTFASFAITHSISGPLIGRLSDRYPRKPFIIFGLLCYLAAALGYLTADNFAQIIAFRMLSGVGTGLIFSVARAYIGEMVPAGYEGRWFGVFATADIIGFGSGPMF</sequence>
<evidence type="ECO:0000256" key="3">
    <source>
        <dbReference type="ARBA" id="ARBA00022475"/>
    </source>
</evidence>
<comment type="subcellular location">
    <subcellularLocation>
        <location evidence="1">Cell membrane</location>
        <topology evidence="1">Multi-pass membrane protein</topology>
    </subcellularLocation>
</comment>
<feature type="transmembrane region" description="Helical" evidence="7">
    <location>
        <begin position="95"/>
        <end position="117"/>
    </location>
</feature>
<name>A0A382WRX9_9ZZZZ</name>
<feature type="transmembrane region" description="Helical" evidence="7">
    <location>
        <begin position="39"/>
        <end position="59"/>
    </location>
</feature>
<dbReference type="Pfam" id="PF07690">
    <property type="entry name" value="MFS_1"/>
    <property type="match status" value="1"/>
</dbReference>
<feature type="non-terminal residue" evidence="9">
    <location>
        <position position="147"/>
    </location>
</feature>
<keyword evidence="5 7" id="KW-1133">Transmembrane helix</keyword>
<evidence type="ECO:0000259" key="8">
    <source>
        <dbReference type="PROSITE" id="PS50850"/>
    </source>
</evidence>
<dbReference type="Gene3D" id="1.20.1250.20">
    <property type="entry name" value="MFS general substrate transporter like domains"/>
    <property type="match status" value="1"/>
</dbReference>
<keyword evidence="4 7" id="KW-0812">Transmembrane</keyword>
<dbReference type="AlphaFoldDB" id="A0A382WRX9"/>
<evidence type="ECO:0000256" key="7">
    <source>
        <dbReference type="SAM" id="Phobius"/>
    </source>
</evidence>
<evidence type="ECO:0000256" key="1">
    <source>
        <dbReference type="ARBA" id="ARBA00004651"/>
    </source>
</evidence>
<dbReference type="GO" id="GO:0005886">
    <property type="term" value="C:plasma membrane"/>
    <property type="evidence" value="ECO:0007669"/>
    <property type="project" value="UniProtKB-SubCell"/>
</dbReference>
<feature type="transmembrane region" description="Helical" evidence="7">
    <location>
        <begin position="7"/>
        <end position="27"/>
    </location>
</feature>
<keyword evidence="6 7" id="KW-0472">Membrane</keyword>
<dbReference type="PROSITE" id="PS50850">
    <property type="entry name" value="MFS"/>
    <property type="match status" value="1"/>
</dbReference>
<evidence type="ECO:0000313" key="9">
    <source>
        <dbReference type="EMBL" id="SVD61443.1"/>
    </source>
</evidence>
<dbReference type="PANTHER" id="PTHR23517:SF13">
    <property type="entry name" value="MAJOR FACILITATOR SUPERFAMILY MFS_1"/>
    <property type="match status" value="1"/>
</dbReference>
<keyword evidence="3" id="KW-1003">Cell membrane</keyword>